<dbReference type="Proteomes" id="UP001430953">
    <property type="component" value="Unassembled WGS sequence"/>
</dbReference>
<keyword evidence="2" id="KW-1185">Reference proteome</keyword>
<comment type="caution">
    <text evidence="1">The sequence shown here is derived from an EMBL/GenBank/DDBJ whole genome shotgun (WGS) entry which is preliminary data.</text>
</comment>
<evidence type="ECO:0000313" key="2">
    <source>
        <dbReference type="Proteomes" id="UP001430953"/>
    </source>
</evidence>
<accession>A0AAW2GPN8</accession>
<organism evidence="1 2">
    <name type="scientific">Cardiocondyla obscurior</name>
    <dbReference type="NCBI Taxonomy" id="286306"/>
    <lineage>
        <taxon>Eukaryota</taxon>
        <taxon>Metazoa</taxon>
        <taxon>Ecdysozoa</taxon>
        <taxon>Arthropoda</taxon>
        <taxon>Hexapoda</taxon>
        <taxon>Insecta</taxon>
        <taxon>Pterygota</taxon>
        <taxon>Neoptera</taxon>
        <taxon>Endopterygota</taxon>
        <taxon>Hymenoptera</taxon>
        <taxon>Apocrita</taxon>
        <taxon>Aculeata</taxon>
        <taxon>Formicoidea</taxon>
        <taxon>Formicidae</taxon>
        <taxon>Myrmicinae</taxon>
        <taxon>Cardiocondyla</taxon>
    </lineage>
</organism>
<gene>
    <name evidence="1" type="ORF">PUN28_004109</name>
</gene>
<sequence length="76" mass="9178">MTHAWETDVKGHNSLPSFFKHLLLHTKYDMRENDYSIKGALSVIIEKYNLYHSYILERKKKGKEDNKKKKWRIKVV</sequence>
<dbReference type="AlphaFoldDB" id="A0AAW2GPN8"/>
<name>A0AAW2GPN8_9HYME</name>
<dbReference type="EMBL" id="JADYXP020000003">
    <property type="protein sequence ID" value="KAL0129203.1"/>
    <property type="molecule type" value="Genomic_DNA"/>
</dbReference>
<proteinExistence type="predicted"/>
<reference evidence="1 2" key="1">
    <citation type="submission" date="2023-03" db="EMBL/GenBank/DDBJ databases">
        <title>High recombination rates correlate with genetic variation in Cardiocondyla obscurior ants.</title>
        <authorList>
            <person name="Errbii M."/>
        </authorList>
    </citation>
    <scope>NUCLEOTIDE SEQUENCE [LARGE SCALE GENOMIC DNA]</scope>
    <source>
        <strain evidence="1">Alpha-2009</strain>
        <tissue evidence="1">Whole body</tissue>
    </source>
</reference>
<evidence type="ECO:0000313" key="1">
    <source>
        <dbReference type="EMBL" id="KAL0129203.1"/>
    </source>
</evidence>
<protein>
    <submittedName>
        <fullName evidence="1">Uncharacterized protein</fullName>
    </submittedName>
</protein>